<accession>A0A8A5LK58</accession>
<feature type="domain" description="Transposase IS30-like HTH" evidence="1">
    <location>
        <begin position="6"/>
        <end position="37"/>
    </location>
</feature>
<evidence type="ECO:0000313" key="3">
    <source>
        <dbReference type="Proteomes" id="UP000664925"/>
    </source>
</evidence>
<keyword evidence="3" id="KW-1185">Reference proteome</keyword>
<gene>
    <name evidence="2" type="primary">53</name>
    <name evidence="2" type="ORF">SEA_PRAIRIE_53</name>
</gene>
<evidence type="ECO:0000259" key="1">
    <source>
        <dbReference type="Pfam" id="PF13936"/>
    </source>
</evidence>
<reference evidence="2" key="1">
    <citation type="submission" date="2021-02" db="EMBL/GenBank/DDBJ databases">
        <authorList>
            <person name="Johnson B.J."/>
            <person name="Isenhart S.H."/>
            <person name="Brown D.K."/>
            <person name="Kleven A.S."/>
            <person name="Bohn B.R."/>
            <person name="Martinez L.A."/>
            <person name="Garcia C.A."/>
            <person name="Zack K.M."/>
            <person name="Garlena R.A."/>
            <person name="Russell D.A."/>
            <person name="Jacobs-Sera D."/>
            <person name="Hatfull G.F."/>
        </authorList>
    </citation>
    <scope>NUCLEOTIDE SEQUENCE</scope>
</reference>
<dbReference type="EMBL" id="MW601223">
    <property type="protein sequence ID" value="QTF82150.1"/>
    <property type="molecule type" value="Genomic_DNA"/>
</dbReference>
<organism evidence="2 3">
    <name type="scientific">Arthrobacter phage Prairie</name>
    <dbReference type="NCBI Taxonomy" id="2816463"/>
    <lineage>
        <taxon>Viruses</taxon>
        <taxon>Duplodnaviria</taxon>
        <taxon>Heunggongvirae</taxon>
        <taxon>Uroviricota</taxon>
        <taxon>Caudoviricetes</taxon>
        <taxon>Berryhillviridae</taxon>
        <taxon>Lilmacvirus</taxon>
        <taxon>Lilmacvirus prairie</taxon>
    </lineage>
</organism>
<protein>
    <submittedName>
        <fullName evidence="2">Helix-turn-helix binding domain protein</fullName>
    </submittedName>
</protein>
<dbReference type="Proteomes" id="UP000664925">
    <property type="component" value="Segment"/>
</dbReference>
<dbReference type="SUPFAM" id="SSF46689">
    <property type="entry name" value="Homeodomain-like"/>
    <property type="match status" value="1"/>
</dbReference>
<dbReference type="InterPro" id="IPR009057">
    <property type="entry name" value="Homeodomain-like_sf"/>
</dbReference>
<evidence type="ECO:0000313" key="2">
    <source>
        <dbReference type="EMBL" id="QTF82150.1"/>
    </source>
</evidence>
<sequence length="133" mass="14906">MNCKKADREAIRDLLATGLSAVEVGRRLGVSPRTVLRAKAELGLPRREYVRIGGITEEDHARIRECLDAGWSFNELTRTYGYTHATLVRYYPGRGFTPQEASALGLATRAANRALREATARYRQANNRERISA</sequence>
<name>A0A8A5LK58_9CAUD</name>
<dbReference type="Pfam" id="PF13936">
    <property type="entry name" value="HTH_38"/>
    <property type="match status" value="1"/>
</dbReference>
<proteinExistence type="predicted"/>
<dbReference type="InterPro" id="IPR025246">
    <property type="entry name" value="IS30-like_HTH"/>
</dbReference>